<reference evidence="8" key="2">
    <citation type="journal article" date="2021" name="PeerJ">
        <title>Extensive microbial diversity within the chicken gut microbiome revealed by metagenomics and culture.</title>
        <authorList>
            <person name="Gilroy R."/>
            <person name="Ravi A."/>
            <person name="Getino M."/>
            <person name="Pursley I."/>
            <person name="Horton D.L."/>
            <person name="Alikhan N.F."/>
            <person name="Baker D."/>
            <person name="Gharbi K."/>
            <person name="Hall N."/>
            <person name="Watson M."/>
            <person name="Adriaenssens E.M."/>
            <person name="Foster-Nyarko E."/>
            <person name="Jarju S."/>
            <person name="Secka A."/>
            <person name="Antonio M."/>
            <person name="Oren A."/>
            <person name="Chaudhuri R.R."/>
            <person name="La Ragione R."/>
            <person name="Hildebrand F."/>
            <person name="Pallen M.J."/>
        </authorList>
    </citation>
    <scope>NUCLEOTIDE SEQUENCE</scope>
    <source>
        <strain evidence="8">ChiSjej1B19-7085</strain>
    </source>
</reference>
<keyword evidence="5" id="KW-0067">ATP-binding</keyword>
<dbReference type="PRINTS" id="PR00990">
    <property type="entry name" value="RIBOKINASE"/>
</dbReference>
<evidence type="ECO:0000259" key="7">
    <source>
        <dbReference type="Pfam" id="PF00294"/>
    </source>
</evidence>
<proteinExistence type="inferred from homology"/>
<protein>
    <submittedName>
        <fullName evidence="8">Carbohydrate kinase</fullName>
    </submittedName>
</protein>
<keyword evidence="4 6" id="KW-0418">Kinase</keyword>
<name>A0A9D1J2B2_9FIRM</name>
<evidence type="ECO:0000256" key="5">
    <source>
        <dbReference type="ARBA" id="ARBA00022840"/>
    </source>
</evidence>
<dbReference type="InterPro" id="IPR050306">
    <property type="entry name" value="PfkB_Carbo_kinase"/>
</dbReference>
<evidence type="ECO:0000256" key="6">
    <source>
        <dbReference type="RuleBase" id="RU003704"/>
    </source>
</evidence>
<dbReference type="AlphaFoldDB" id="A0A9D1J2B2"/>
<evidence type="ECO:0000313" key="8">
    <source>
        <dbReference type="EMBL" id="HIR57924.1"/>
    </source>
</evidence>
<dbReference type="PANTHER" id="PTHR43085">
    <property type="entry name" value="HEXOKINASE FAMILY MEMBER"/>
    <property type="match status" value="1"/>
</dbReference>
<organism evidence="8 9">
    <name type="scientific">Candidatus Gallacutalibacter pullicola</name>
    <dbReference type="NCBI Taxonomy" id="2840830"/>
    <lineage>
        <taxon>Bacteria</taxon>
        <taxon>Bacillati</taxon>
        <taxon>Bacillota</taxon>
        <taxon>Clostridia</taxon>
        <taxon>Eubacteriales</taxon>
        <taxon>Candidatus Gallacutalibacter</taxon>
    </lineage>
</organism>
<dbReference type="SUPFAM" id="SSF53613">
    <property type="entry name" value="Ribokinase-like"/>
    <property type="match status" value="1"/>
</dbReference>
<dbReference type="Pfam" id="PF00294">
    <property type="entry name" value="PfkB"/>
    <property type="match status" value="1"/>
</dbReference>
<dbReference type="InterPro" id="IPR002173">
    <property type="entry name" value="Carboh/pur_kinase_PfkB_CS"/>
</dbReference>
<evidence type="ECO:0000313" key="9">
    <source>
        <dbReference type="Proteomes" id="UP000886785"/>
    </source>
</evidence>
<keyword evidence="2 6" id="KW-0808">Transferase</keyword>
<dbReference type="GO" id="GO:0005524">
    <property type="term" value="F:ATP binding"/>
    <property type="evidence" value="ECO:0007669"/>
    <property type="project" value="UniProtKB-KW"/>
</dbReference>
<accession>A0A9D1J2B2</accession>
<dbReference type="CDD" id="cd01167">
    <property type="entry name" value="bac_FRK"/>
    <property type="match status" value="1"/>
</dbReference>
<dbReference type="InterPro" id="IPR002139">
    <property type="entry name" value="Ribo/fructo_kinase"/>
</dbReference>
<keyword evidence="3" id="KW-0547">Nucleotide-binding</keyword>
<dbReference type="PROSITE" id="PS00584">
    <property type="entry name" value="PFKB_KINASES_2"/>
    <property type="match status" value="1"/>
</dbReference>
<dbReference type="Gene3D" id="3.40.1190.20">
    <property type="match status" value="1"/>
</dbReference>
<evidence type="ECO:0000256" key="4">
    <source>
        <dbReference type="ARBA" id="ARBA00022777"/>
    </source>
</evidence>
<comment type="caution">
    <text evidence="8">The sequence shown here is derived from an EMBL/GenBank/DDBJ whole genome shotgun (WGS) entry which is preliminary data.</text>
</comment>
<dbReference type="PANTHER" id="PTHR43085:SF1">
    <property type="entry name" value="PSEUDOURIDINE KINASE-RELATED"/>
    <property type="match status" value="1"/>
</dbReference>
<evidence type="ECO:0000256" key="1">
    <source>
        <dbReference type="ARBA" id="ARBA00010688"/>
    </source>
</evidence>
<dbReference type="Proteomes" id="UP000886785">
    <property type="component" value="Unassembled WGS sequence"/>
</dbReference>
<dbReference type="GO" id="GO:0008865">
    <property type="term" value="F:fructokinase activity"/>
    <property type="evidence" value="ECO:0007669"/>
    <property type="project" value="UniProtKB-ARBA"/>
</dbReference>
<comment type="similarity">
    <text evidence="1 6">Belongs to the carbohydrate kinase PfkB family.</text>
</comment>
<evidence type="ECO:0000256" key="3">
    <source>
        <dbReference type="ARBA" id="ARBA00022741"/>
    </source>
</evidence>
<evidence type="ECO:0000256" key="2">
    <source>
        <dbReference type="ARBA" id="ARBA00022679"/>
    </source>
</evidence>
<gene>
    <name evidence="8" type="ORF">IAA54_09670</name>
</gene>
<dbReference type="PROSITE" id="PS00583">
    <property type="entry name" value="PFKB_KINASES_1"/>
    <property type="match status" value="1"/>
</dbReference>
<feature type="domain" description="Carbohydrate kinase PfkB" evidence="7">
    <location>
        <begin position="4"/>
        <end position="308"/>
    </location>
</feature>
<dbReference type="EMBL" id="DVHF01000117">
    <property type="protein sequence ID" value="HIR57924.1"/>
    <property type="molecule type" value="Genomic_DNA"/>
</dbReference>
<sequence length="320" mass="34407">MAFDVVSLGELLIDFTPVGVSENGNPVFERNPGGGPANFACAVAKLGGKAAFIGKVGNDNFGRALREFIGQCGVDTSGLLLSDEFKTTLAFVHLDASGDRSFSFYRKNGADTMLRTEEVDLSLLDGCPYFFCSSVMMAEGESRRTSFDLMRAARDRGCTVYFDPNLRMNLWESPDEVKRVNLEAIPLADIVKISEEEIEFLTGDPDYKRAARAMKEKYGLSAILVTLGAKGCFALINGEELELDACPVKAVDTTAAGDSFNGGFLYALCRTGKGLADCSAGELRSILKFANTVGGLTTTKKGAICALPSLEEVEQMLEQG</sequence>
<dbReference type="InterPro" id="IPR011611">
    <property type="entry name" value="PfkB_dom"/>
</dbReference>
<reference evidence="8" key="1">
    <citation type="submission" date="2020-10" db="EMBL/GenBank/DDBJ databases">
        <authorList>
            <person name="Gilroy R."/>
        </authorList>
    </citation>
    <scope>NUCLEOTIDE SEQUENCE</scope>
    <source>
        <strain evidence="8">ChiSjej1B19-7085</strain>
    </source>
</reference>
<dbReference type="InterPro" id="IPR029056">
    <property type="entry name" value="Ribokinase-like"/>
</dbReference>
<dbReference type="GO" id="GO:0006000">
    <property type="term" value="P:fructose metabolic process"/>
    <property type="evidence" value="ECO:0007669"/>
    <property type="project" value="UniProtKB-ARBA"/>
</dbReference>